<dbReference type="InterPro" id="IPR032823">
    <property type="entry name" value="BCA_ABC_TP_C"/>
</dbReference>
<gene>
    <name evidence="6" type="ORF">EDC26_11037</name>
</gene>
<dbReference type="PROSITE" id="PS00211">
    <property type="entry name" value="ABC_TRANSPORTER_1"/>
    <property type="match status" value="1"/>
</dbReference>
<dbReference type="InterPro" id="IPR003439">
    <property type="entry name" value="ABC_transporter-like_ATP-bd"/>
</dbReference>
<protein>
    <submittedName>
        <fullName evidence="6">Amino acid/amide ABC transporter ATP-binding protein 1 (HAAT family)</fullName>
    </submittedName>
</protein>
<dbReference type="InterPro" id="IPR051120">
    <property type="entry name" value="ABC_AA/LPS_Transport"/>
</dbReference>
<evidence type="ECO:0000256" key="3">
    <source>
        <dbReference type="ARBA" id="ARBA00022741"/>
    </source>
</evidence>
<feature type="domain" description="ABC transporter" evidence="5">
    <location>
        <begin position="18"/>
        <end position="258"/>
    </location>
</feature>
<dbReference type="GO" id="GO:0005524">
    <property type="term" value="F:ATP binding"/>
    <property type="evidence" value="ECO:0007669"/>
    <property type="project" value="UniProtKB-KW"/>
</dbReference>
<dbReference type="PROSITE" id="PS50893">
    <property type="entry name" value="ABC_TRANSPORTER_2"/>
    <property type="match status" value="1"/>
</dbReference>
<keyword evidence="4 6" id="KW-0067">ATP-binding</keyword>
<dbReference type="SMART" id="SM00382">
    <property type="entry name" value="AAA"/>
    <property type="match status" value="1"/>
</dbReference>
<keyword evidence="2" id="KW-0472">Membrane</keyword>
<dbReference type="CDD" id="cd03219">
    <property type="entry name" value="ABC_Mj1267_LivG_branched"/>
    <property type="match status" value="1"/>
</dbReference>
<accession>A0A4R3M267</accession>
<dbReference type="InterPro" id="IPR003593">
    <property type="entry name" value="AAA+_ATPase"/>
</dbReference>
<name>A0A4R3M267_9BURK</name>
<dbReference type="AlphaFoldDB" id="A0A4R3M267"/>
<reference evidence="6 7" key="1">
    <citation type="submission" date="2019-03" db="EMBL/GenBank/DDBJ databases">
        <title>Genomic Encyclopedia of Type Strains, Phase IV (KMG-IV): sequencing the most valuable type-strain genomes for metagenomic binning, comparative biology and taxonomic classification.</title>
        <authorList>
            <person name="Goeker M."/>
        </authorList>
    </citation>
    <scope>NUCLEOTIDE SEQUENCE [LARGE SCALE GENOMIC DNA]</scope>
    <source>
        <strain evidence="6 7">DSM 24591</strain>
    </source>
</reference>
<dbReference type="EMBL" id="SMAJ01000010">
    <property type="protein sequence ID" value="TCT05297.1"/>
    <property type="molecule type" value="Genomic_DNA"/>
</dbReference>
<evidence type="ECO:0000256" key="1">
    <source>
        <dbReference type="ARBA" id="ARBA00022448"/>
    </source>
</evidence>
<sequence>MNSGHMEMAQDNEGSSILKVRDISVRFGALLAVNAVSFVAQRGHITSIIGPNGAGKSTLFNLISGALTPSGGKVWFEGADVTGQRPGALVRKGLSRSFQITNLFFEISVYENLRLAAQVLERPAKLLMPLRSNVLARQRTEELIEQFKFADKVHDLAGYLSHGEQRRLEIAVALAGRPKMLLLDEPTQGMSHADTEETGRLIKDLAGDISILLVEHDVDLVMGLSDHVVVMAQGAKLAEGSPAAVRSNPDVQAAYFGREAAHA</sequence>
<evidence type="ECO:0000313" key="6">
    <source>
        <dbReference type="EMBL" id="TCT05297.1"/>
    </source>
</evidence>
<keyword evidence="2" id="KW-1003">Cell membrane</keyword>
<dbReference type="GO" id="GO:0016887">
    <property type="term" value="F:ATP hydrolysis activity"/>
    <property type="evidence" value="ECO:0007669"/>
    <property type="project" value="InterPro"/>
</dbReference>
<dbReference type="InterPro" id="IPR027417">
    <property type="entry name" value="P-loop_NTPase"/>
</dbReference>
<comment type="caution">
    <text evidence="6">The sequence shown here is derived from an EMBL/GenBank/DDBJ whole genome shotgun (WGS) entry which is preliminary data.</text>
</comment>
<dbReference type="PANTHER" id="PTHR45772:SF2">
    <property type="entry name" value="ABC TRANSPORTER ATP-BINDING PROTEIN"/>
    <property type="match status" value="1"/>
</dbReference>
<keyword evidence="3" id="KW-0547">Nucleotide-binding</keyword>
<evidence type="ECO:0000256" key="4">
    <source>
        <dbReference type="ARBA" id="ARBA00022840"/>
    </source>
</evidence>
<dbReference type="FunFam" id="3.40.50.300:FF:000421">
    <property type="entry name" value="Branched-chain amino acid ABC transporter ATP-binding protein"/>
    <property type="match status" value="1"/>
</dbReference>
<dbReference type="Pfam" id="PF00005">
    <property type="entry name" value="ABC_tran"/>
    <property type="match status" value="1"/>
</dbReference>
<evidence type="ECO:0000313" key="7">
    <source>
        <dbReference type="Proteomes" id="UP000295525"/>
    </source>
</evidence>
<keyword evidence="1" id="KW-0813">Transport</keyword>
<dbReference type="InterPro" id="IPR017871">
    <property type="entry name" value="ABC_transporter-like_CS"/>
</dbReference>
<dbReference type="Pfam" id="PF12399">
    <property type="entry name" value="BCA_ABC_TP_C"/>
    <property type="match status" value="1"/>
</dbReference>
<evidence type="ECO:0000259" key="5">
    <source>
        <dbReference type="PROSITE" id="PS50893"/>
    </source>
</evidence>
<keyword evidence="7" id="KW-1185">Reference proteome</keyword>
<dbReference type="RefSeq" id="WP_243700914.1">
    <property type="nucleotide sequence ID" value="NZ_SMAJ01000010.1"/>
</dbReference>
<proteinExistence type="predicted"/>
<evidence type="ECO:0000256" key="2">
    <source>
        <dbReference type="ARBA" id="ARBA00022475"/>
    </source>
</evidence>
<dbReference type="Gene3D" id="3.40.50.300">
    <property type="entry name" value="P-loop containing nucleotide triphosphate hydrolases"/>
    <property type="match status" value="1"/>
</dbReference>
<dbReference type="GO" id="GO:0005886">
    <property type="term" value="C:plasma membrane"/>
    <property type="evidence" value="ECO:0007669"/>
    <property type="project" value="TreeGrafter"/>
</dbReference>
<dbReference type="Proteomes" id="UP000295525">
    <property type="component" value="Unassembled WGS sequence"/>
</dbReference>
<dbReference type="SUPFAM" id="SSF52540">
    <property type="entry name" value="P-loop containing nucleoside triphosphate hydrolases"/>
    <property type="match status" value="1"/>
</dbReference>
<organism evidence="6 7">
    <name type="scientific">Paralcaligenes ureilyticus</name>
    <dbReference type="NCBI Taxonomy" id="627131"/>
    <lineage>
        <taxon>Bacteria</taxon>
        <taxon>Pseudomonadati</taxon>
        <taxon>Pseudomonadota</taxon>
        <taxon>Betaproteobacteria</taxon>
        <taxon>Burkholderiales</taxon>
        <taxon>Alcaligenaceae</taxon>
        <taxon>Paralcaligenes</taxon>
    </lineage>
</organism>
<dbReference type="PANTHER" id="PTHR45772">
    <property type="entry name" value="CONSERVED COMPONENT OF ABC TRANSPORTER FOR NATURAL AMINO ACIDS-RELATED"/>
    <property type="match status" value="1"/>
</dbReference>